<dbReference type="Proteomes" id="UP000010448">
    <property type="component" value="Unassembled WGS sequence"/>
</dbReference>
<evidence type="ECO:0000313" key="1">
    <source>
        <dbReference type="EMBL" id="NNJ14299.1"/>
    </source>
</evidence>
<comment type="caution">
    <text evidence="1">The sequence shown here is derived from an EMBL/GenBank/DDBJ whole genome shotgun (WGS) entry which is preliminary data.</text>
</comment>
<organism evidence="1 2">
    <name type="scientific">Pseudomonas bharatica CSV86</name>
    <dbReference type="NCBI Taxonomy" id="1005395"/>
    <lineage>
        <taxon>Bacteria</taxon>
        <taxon>Pseudomonadati</taxon>
        <taxon>Pseudomonadota</taxon>
        <taxon>Gammaproteobacteria</taxon>
        <taxon>Pseudomonadales</taxon>
        <taxon>Pseudomonadaceae</taxon>
        <taxon>Pseudomonas</taxon>
        <taxon>Pseudomonas bharatica</taxon>
    </lineage>
</organism>
<sequence length="177" mass="19679">MLPSTSVPPATFLFEGIMGIAASELSQYVIRPTLIYLDRHSPCAEALLLGIAASQSALGAALHDRRGHGLYRIAEIRHQSVWDHFLARDPELASLVRGLASQHAFLNGPHLELTVNLRYATAIAWMLIEEQAPHLPEPDDLLGLAKVWRQIFQPQGRLRDFTQAWQACIAPVERQAC</sequence>
<proteinExistence type="predicted"/>
<gene>
    <name evidence="1" type="ORF">CSV86_003015</name>
</gene>
<reference evidence="1 2" key="1">
    <citation type="journal article" date="2013" name="Genome Announc.">
        <title>Genome Sequence of Naphthalene-Degrading Soil Bacterium Pseudomonas putida CSV86.</title>
        <authorList>
            <person name="Phale P.S."/>
            <person name="Paliwal V."/>
            <person name="Raju S.C."/>
            <person name="Modak A."/>
            <person name="Purohit H.J."/>
        </authorList>
    </citation>
    <scope>NUCLEOTIDE SEQUENCE [LARGE SCALE GENOMIC DNA]</scope>
    <source>
        <strain evidence="1 2">CSV86</strain>
    </source>
</reference>
<keyword evidence="2" id="KW-1185">Reference proteome</keyword>
<accession>A0A7K4EA79</accession>
<protein>
    <submittedName>
        <fullName evidence="1">Uncharacterized protein</fullName>
    </submittedName>
</protein>
<dbReference type="EMBL" id="AMWJ02000001">
    <property type="protein sequence ID" value="NNJ14299.1"/>
    <property type="molecule type" value="Genomic_DNA"/>
</dbReference>
<name>A0A7K4EA79_9PSED</name>
<dbReference type="AlphaFoldDB" id="A0A7K4EA79"/>
<evidence type="ECO:0000313" key="2">
    <source>
        <dbReference type="Proteomes" id="UP000010448"/>
    </source>
</evidence>